<reference evidence="2 4" key="1">
    <citation type="journal article" date="2018" name="Elife">
        <title>Discovery and characterization of a prevalent human gut bacterial enzyme sufficient for the inactivation of a family of plant toxins.</title>
        <authorList>
            <person name="Koppel N."/>
            <person name="Bisanz J.E."/>
            <person name="Pandelia M.E."/>
            <person name="Turnbaugh P.J."/>
            <person name="Balskus E.P."/>
        </authorList>
    </citation>
    <scope>NUCLEOTIDE SEQUENCE [LARGE SCALE GENOMIC DNA]</scope>
    <source>
        <strain evidence="2 4">DSM 16107</strain>
    </source>
</reference>
<feature type="domain" description="HTH cro/C1-type" evidence="1">
    <location>
        <begin position="18"/>
        <end position="60"/>
    </location>
</feature>
<dbReference type="Proteomes" id="UP000253817">
    <property type="component" value="Unassembled WGS sequence"/>
</dbReference>
<dbReference type="CDD" id="cd00093">
    <property type="entry name" value="HTH_XRE"/>
    <property type="match status" value="1"/>
</dbReference>
<dbReference type="Pfam" id="PF01381">
    <property type="entry name" value="HTH_3"/>
    <property type="match status" value="1"/>
</dbReference>
<dbReference type="SUPFAM" id="SSF47413">
    <property type="entry name" value="lambda repressor-like DNA-binding domains"/>
    <property type="match status" value="1"/>
</dbReference>
<evidence type="ECO:0000313" key="3">
    <source>
        <dbReference type="EMBL" id="RNM42221.1"/>
    </source>
</evidence>
<sequence length="91" mass="10423">MLADNVKRMRTCVRINKKQFALMVGIGRPFLNKIEDGTANPRLAIIEKLAAAFETTPDFLLAVHTDEEIRREVQRGKDRARKAEARNPQVY</sequence>
<protein>
    <submittedName>
        <fullName evidence="3">XRE family transcriptional regulator</fullName>
    </submittedName>
</protein>
<evidence type="ECO:0000313" key="5">
    <source>
        <dbReference type="Proteomes" id="UP000270112"/>
    </source>
</evidence>
<dbReference type="InterPro" id="IPR001387">
    <property type="entry name" value="Cro/C1-type_HTH"/>
</dbReference>
<dbReference type="OrthoDB" id="3197401at2"/>
<evidence type="ECO:0000313" key="4">
    <source>
        <dbReference type="Proteomes" id="UP000253817"/>
    </source>
</evidence>
<accession>A0A3N0IZ12</accession>
<comment type="caution">
    <text evidence="3">The sequence shown here is derived from an EMBL/GenBank/DDBJ whole genome shotgun (WGS) entry which is preliminary data.</text>
</comment>
<dbReference type="Proteomes" id="UP000270112">
    <property type="component" value="Unassembled WGS sequence"/>
</dbReference>
<reference evidence="3" key="3">
    <citation type="journal article" date="2019" name="Microbiol. Resour. Announc.">
        <title>Draft Genome Sequences of Type Strains of Gordonibacter faecihominis, Paraeggerthella hongkongensis, Parvibacter caecicola,Slackia equolifaciens, Slackia faecicanis, and Slackia isoflavoniconvertens.</title>
        <authorList>
            <person name="Danylec N."/>
            <person name="Stoll D.A."/>
            <person name="Dotsch A."/>
            <person name="Huch M."/>
        </authorList>
    </citation>
    <scope>NUCLEOTIDE SEQUENCE</scope>
    <source>
        <strain evidence="3">DSM 16107</strain>
    </source>
</reference>
<evidence type="ECO:0000313" key="2">
    <source>
        <dbReference type="EMBL" id="RDB71183.1"/>
    </source>
</evidence>
<dbReference type="InterPro" id="IPR010982">
    <property type="entry name" value="Lambda_DNA-bd_dom_sf"/>
</dbReference>
<proteinExistence type="predicted"/>
<dbReference type="PROSITE" id="PS50943">
    <property type="entry name" value="HTH_CROC1"/>
    <property type="match status" value="1"/>
</dbReference>
<evidence type="ECO:0000259" key="1">
    <source>
        <dbReference type="PROSITE" id="PS50943"/>
    </source>
</evidence>
<dbReference type="Gene3D" id="1.10.260.40">
    <property type="entry name" value="lambda repressor-like DNA-binding domains"/>
    <property type="match status" value="1"/>
</dbReference>
<dbReference type="AlphaFoldDB" id="A0A3N0IZ12"/>
<keyword evidence="4" id="KW-1185">Reference proteome</keyword>
<organism evidence="3 5">
    <name type="scientific">Eggerthella sinensis</name>
    <dbReference type="NCBI Taxonomy" id="242230"/>
    <lineage>
        <taxon>Bacteria</taxon>
        <taxon>Bacillati</taxon>
        <taxon>Actinomycetota</taxon>
        <taxon>Coriobacteriia</taxon>
        <taxon>Eggerthellales</taxon>
        <taxon>Eggerthellaceae</taxon>
        <taxon>Eggerthella</taxon>
    </lineage>
</organism>
<name>A0A3N0IZ12_9ACTN</name>
<dbReference type="EMBL" id="PPTT01000003">
    <property type="protein sequence ID" value="RDB71183.1"/>
    <property type="molecule type" value="Genomic_DNA"/>
</dbReference>
<dbReference type="SMART" id="SM00530">
    <property type="entry name" value="HTH_XRE"/>
    <property type="match status" value="1"/>
</dbReference>
<dbReference type="EMBL" id="QICC01000017">
    <property type="protein sequence ID" value="RNM42221.1"/>
    <property type="molecule type" value="Genomic_DNA"/>
</dbReference>
<gene>
    <name evidence="2" type="ORF">C1876_02685</name>
    <name evidence="3" type="ORF">DMP09_06030</name>
</gene>
<dbReference type="GO" id="GO:0003677">
    <property type="term" value="F:DNA binding"/>
    <property type="evidence" value="ECO:0007669"/>
    <property type="project" value="InterPro"/>
</dbReference>
<reference evidence="5" key="2">
    <citation type="submission" date="2018-05" db="EMBL/GenBank/DDBJ databases">
        <title>Genome Sequencing of selected type strains of the family Eggerthellaceae.</title>
        <authorList>
            <person name="Danylec N."/>
            <person name="Stoll D.A."/>
            <person name="Doetsch A."/>
            <person name="Huch M."/>
        </authorList>
    </citation>
    <scope>NUCLEOTIDE SEQUENCE [LARGE SCALE GENOMIC DNA]</scope>
    <source>
        <strain evidence="5">DSM 16107</strain>
    </source>
</reference>